<evidence type="ECO:0000313" key="2">
    <source>
        <dbReference type="Proteomes" id="UP000177187"/>
    </source>
</evidence>
<evidence type="ECO:0000313" key="1">
    <source>
        <dbReference type="EMBL" id="OGD76811.1"/>
    </source>
</evidence>
<dbReference type="AlphaFoldDB" id="A0A1F5FB10"/>
<sequence>MAGTVRLTFPAPAVWTVAELVMQQPMESIGADKTRFDLPLFSIPRRSNQFPSMIVLHTGVPCKGEFPT</sequence>
<comment type="caution">
    <text evidence="1">The sequence shown here is derived from an EMBL/GenBank/DDBJ whole genome shotgun (WGS) entry which is preliminary data.</text>
</comment>
<dbReference type="EMBL" id="MFAF01000063">
    <property type="protein sequence ID" value="OGD76811.1"/>
    <property type="molecule type" value="Genomic_DNA"/>
</dbReference>
<name>A0A1F5FB10_9BACT</name>
<gene>
    <name evidence="1" type="ORF">A2Y64_06415</name>
</gene>
<protein>
    <submittedName>
        <fullName evidence="1">Uncharacterized protein</fullName>
    </submittedName>
</protein>
<proteinExistence type="predicted"/>
<reference evidence="1 2" key="1">
    <citation type="journal article" date="2016" name="Nat. Commun.">
        <title>Thousands of microbial genomes shed light on interconnected biogeochemical processes in an aquifer system.</title>
        <authorList>
            <person name="Anantharaman K."/>
            <person name="Brown C.T."/>
            <person name="Hug L.A."/>
            <person name="Sharon I."/>
            <person name="Castelle C.J."/>
            <person name="Probst A.J."/>
            <person name="Thomas B.C."/>
            <person name="Singh A."/>
            <person name="Wilkins M.J."/>
            <person name="Karaoz U."/>
            <person name="Brodie E.L."/>
            <person name="Williams K.H."/>
            <person name="Hubbard S.S."/>
            <person name="Banfield J.F."/>
        </authorList>
    </citation>
    <scope>NUCLEOTIDE SEQUENCE [LARGE SCALE GENOMIC DNA]</scope>
</reference>
<accession>A0A1F5FB10</accession>
<dbReference type="Proteomes" id="UP000177187">
    <property type="component" value="Unassembled WGS sequence"/>
</dbReference>
<organism evidence="1 2">
    <name type="scientific">Candidatus Coatesbacteria bacterium RBG_13_66_14</name>
    <dbReference type="NCBI Taxonomy" id="1817816"/>
    <lineage>
        <taxon>Bacteria</taxon>
        <taxon>Candidatus Coatesiibacteriota</taxon>
    </lineage>
</organism>